<dbReference type="AlphaFoldDB" id="A0A0B7AQ98"/>
<sequence>MGNICSFGQSKDTTSPPAKYDCEKFGEICGSLEEDIIHLDLTEMDAESTDSRTINPGRSVNLAYFSELRSESMKILVSELRQAETPHRLHGRSPRMRYAPPNLHNTTDMYEVEVSLEGDGNLQHRKKKCSKHPGHIDFIPVLEFGKQHLPEKYRNDLIVDLIQYLSSLTVCLKVCKISSKRPAPPYPPPNRQETMNQGCAISGSGHVSAAFKYTEEDQNKCQCQECLSSGTPKTCFGKIFILTAAHVVHDDIEAENTSCYFFFDDEDDDIEEVKKISGLKRVEICLNEDRCWMFGYTHDMSLVQKLHHLVEEYENLVKKVREKYYVEWFNAEETAHKLTVIVSHPHGCCKNVSIGEFKERNILTDDPDWTQYAYTTPTCPGSSGAPVFILGKNGGFDYHHHSGSNFITGLNQSTYGLF</sequence>
<gene>
    <name evidence="1" type="primary">ORF129569</name>
</gene>
<organism evidence="1">
    <name type="scientific">Arion vulgaris</name>
    <dbReference type="NCBI Taxonomy" id="1028688"/>
    <lineage>
        <taxon>Eukaryota</taxon>
        <taxon>Metazoa</taxon>
        <taxon>Spiralia</taxon>
        <taxon>Lophotrochozoa</taxon>
        <taxon>Mollusca</taxon>
        <taxon>Gastropoda</taxon>
        <taxon>Heterobranchia</taxon>
        <taxon>Euthyneura</taxon>
        <taxon>Panpulmonata</taxon>
        <taxon>Eupulmonata</taxon>
        <taxon>Stylommatophora</taxon>
        <taxon>Helicina</taxon>
        <taxon>Arionoidea</taxon>
        <taxon>Arionidae</taxon>
        <taxon>Arion</taxon>
    </lineage>
</organism>
<reference evidence="1" key="1">
    <citation type="submission" date="2014-12" db="EMBL/GenBank/DDBJ databases">
        <title>Insight into the proteome of Arion vulgaris.</title>
        <authorList>
            <person name="Aradska J."/>
            <person name="Bulat T."/>
            <person name="Smidak R."/>
            <person name="Sarate P."/>
            <person name="Gangsoo J."/>
            <person name="Sialana F."/>
            <person name="Bilban M."/>
            <person name="Lubec G."/>
        </authorList>
    </citation>
    <scope>NUCLEOTIDE SEQUENCE</scope>
    <source>
        <tissue evidence="1">Skin</tissue>
    </source>
</reference>
<name>A0A0B7AQ98_9EUPU</name>
<proteinExistence type="predicted"/>
<dbReference type="SUPFAM" id="SSF50494">
    <property type="entry name" value="Trypsin-like serine proteases"/>
    <property type="match status" value="1"/>
</dbReference>
<evidence type="ECO:0000313" key="1">
    <source>
        <dbReference type="EMBL" id="CEK82090.1"/>
    </source>
</evidence>
<accession>A0A0B7AQ98</accession>
<protein>
    <recommendedName>
        <fullName evidence="2">Peptidase S1 domain-containing protein</fullName>
    </recommendedName>
</protein>
<evidence type="ECO:0008006" key="2">
    <source>
        <dbReference type="Google" id="ProtNLM"/>
    </source>
</evidence>
<dbReference type="EMBL" id="HACG01035225">
    <property type="protein sequence ID" value="CEK82090.1"/>
    <property type="molecule type" value="Transcribed_RNA"/>
</dbReference>
<dbReference type="InterPro" id="IPR009003">
    <property type="entry name" value="Peptidase_S1_PA"/>
</dbReference>